<evidence type="ECO:0000313" key="2">
    <source>
        <dbReference type="Proteomes" id="UP001139981"/>
    </source>
</evidence>
<accession>A0ACC1M0V3</accession>
<name>A0ACC1M0V3_9FUNG</name>
<dbReference type="Proteomes" id="UP001139981">
    <property type="component" value="Unassembled WGS sequence"/>
</dbReference>
<organism evidence="1 2">
    <name type="scientific">Coemansia aciculifera</name>
    <dbReference type="NCBI Taxonomy" id="417176"/>
    <lineage>
        <taxon>Eukaryota</taxon>
        <taxon>Fungi</taxon>
        <taxon>Fungi incertae sedis</taxon>
        <taxon>Zoopagomycota</taxon>
        <taxon>Kickxellomycotina</taxon>
        <taxon>Kickxellomycetes</taxon>
        <taxon>Kickxellales</taxon>
        <taxon>Kickxellaceae</taxon>
        <taxon>Coemansia</taxon>
    </lineage>
</organism>
<feature type="non-terminal residue" evidence="1">
    <location>
        <position position="971"/>
    </location>
</feature>
<feature type="non-terminal residue" evidence="1">
    <location>
        <position position="1"/>
    </location>
</feature>
<proteinExistence type="predicted"/>
<sequence>PDAPTSYPGSSPPSSMQVADSTTSGMQADSSLTDASIRTPTASSSVVEADSVGSTSSLNQSQRPRSRTASPWRGKPRASANIFSRPKANTSRQSATDTQLVLKHDSNSAMAVASLAGSDGSINSSGISSAGLVLERSSTIAGDKPDQYTGQRRRGHTMDHDHFGTRQISTSAGTDSDVAAGNGGAQLEVPAAIMRHTQQPATASHFHVSVNNTALAVRTDRRALQSAYPPTGLAKNDSGSSNHTVTTVELEASASSTHSNEMLDSFAPRGQLSKMLYNNDPREAGGIGGAEPLPPTDMPAHGNTGRSSSATAGLSSTGVLGRTKRGGSGGDSRPGDLKGALGRPQTMNIFSTRSRNSNTTGSSGDKQASSGGLYDDQDLRGGVGHSGSADTSGAHMPSSAEHTMPLARHGQPVRTGVSSGDDLGDDMRSTTTFSHASSTKDSIASGGQQQQPRAVPTQDSASKNNWMYTSPGERPGGDGTTDGPGHRPHHHPAALRAAKASAVSPQHEFSDTKALAMAKSSDSTASATLHNRREGGKAGRAQAGIVPLQRGRSDALPRVPSDVSAHQSHVPGAETYSRNGSGTRLPAGVDPAMFDGEDGDTWQYNQAVNGSTHHQGSGGDDGLPSRPRNPWSLAPSRSHKKMLRCDIPEACNAIAVAPYNEPTCAGVSNEGLFLLTMGPDKILVRNSLTHGRRRSTVPAFSDVVWRPMDYLVTGTKNGKVSVWDPSHHNNYLVRTYSGDVAREIKRLAIKPGDAQFVYGALSDGQIFGWDFRTASTAPALRIPASLLTQDIDTNPLDTNMIAAVTQESRLMIWDVRNPSHPLANPISHLGSAAVCIAWHPSGRFIGTGGTDQSIKIWDMKTVFIKKPNPPSFCSIKTISNPRRLQWRPGHDTQISSCASSVDPRFQVWDMRNPNHSLCCHDKHTDRITGFTWFDENLVWTAGRDKAVIQCDVRQDAVYTAGLVGYSAIDLN</sequence>
<protein>
    <submittedName>
        <fullName evidence="1">SEA (Seh1-associated) complex subunit</fullName>
    </submittedName>
</protein>
<reference evidence="1" key="1">
    <citation type="submission" date="2022-07" db="EMBL/GenBank/DDBJ databases">
        <title>Phylogenomic reconstructions and comparative analyses of Kickxellomycotina fungi.</title>
        <authorList>
            <person name="Reynolds N.K."/>
            <person name="Stajich J.E."/>
            <person name="Barry K."/>
            <person name="Grigoriev I.V."/>
            <person name="Crous P."/>
            <person name="Smith M.E."/>
        </authorList>
    </citation>
    <scope>NUCLEOTIDE SEQUENCE</scope>
    <source>
        <strain evidence="1">CBS 190363</strain>
    </source>
</reference>
<dbReference type="EMBL" id="JANBVB010001011">
    <property type="protein sequence ID" value="KAJ2891356.1"/>
    <property type="molecule type" value="Genomic_DNA"/>
</dbReference>
<gene>
    <name evidence="1" type="primary">RTC1</name>
    <name evidence="1" type="ORF">IWW38_003655</name>
</gene>
<evidence type="ECO:0000313" key="1">
    <source>
        <dbReference type="EMBL" id="KAJ2891356.1"/>
    </source>
</evidence>
<comment type="caution">
    <text evidence="1">The sequence shown here is derived from an EMBL/GenBank/DDBJ whole genome shotgun (WGS) entry which is preliminary data.</text>
</comment>
<keyword evidence="2" id="KW-1185">Reference proteome</keyword>